<sequence length="82" mass="9280">MENRMYTLYQHQESGFDNIPGYDSRILERATLEAAVTAAHEHFARAGLTLVDAEVDTDYDAWDAAVVTPAKKMFLFSIQPEE</sequence>
<name>A0A2T5UQ70_9HYPH</name>
<dbReference type="Proteomes" id="UP000244081">
    <property type="component" value="Unassembled WGS sequence"/>
</dbReference>
<organism evidence="1 2">
    <name type="scientific">Breoghania corrubedonensis</name>
    <dbReference type="NCBI Taxonomy" id="665038"/>
    <lineage>
        <taxon>Bacteria</taxon>
        <taxon>Pseudomonadati</taxon>
        <taxon>Pseudomonadota</taxon>
        <taxon>Alphaproteobacteria</taxon>
        <taxon>Hyphomicrobiales</taxon>
        <taxon>Stappiaceae</taxon>
        <taxon>Breoghania</taxon>
    </lineage>
</organism>
<dbReference type="EMBL" id="QAYG01000016">
    <property type="protein sequence ID" value="PTW53561.1"/>
    <property type="molecule type" value="Genomic_DNA"/>
</dbReference>
<proteinExistence type="predicted"/>
<protein>
    <submittedName>
        <fullName evidence="1">Uncharacterized protein</fullName>
    </submittedName>
</protein>
<keyword evidence="2" id="KW-1185">Reference proteome</keyword>
<dbReference type="AlphaFoldDB" id="A0A2T5UQ70"/>
<reference evidence="1 2" key="1">
    <citation type="submission" date="2018-04" db="EMBL/GenBank/DDBJ databases">
        <title>Genomic Encyclopedia of Archaeal and Bacterial Type Strains, Phase II (KMG-II): from individual species to whole genera.</title>
        <authorList>
            <person name="Goeker M."/>
        </authorList>
    </citation>
    <scope>NUCLEOTIDE SEQUENCE [LARGE SCALE GENOMIC DNA]</scope>
    <source>
        <strain evidence="1 2">DSM 23382</strain>
    </source>
</reference>
<gene>
    <name evidence="1" type="ORF">C8N35_11616</name>
</gene>
<accession>A0A2T5UQ70</accession>
<evidence type="ECO:0000313" key="2">
    <source>
        <dbReference type="Proteomes" id="UP000244081"/>
    </source>
</evidence>
<comment type="caution">
    <text evidence="1">The sequence shown here is derived from an EMBL/GenBank/DDBJ whole genome shotgun (WGS) entry which is preliminary data.</text>
</comment>
<evidence type="ECO:0000313" key="1">
    <source>
        <dbReference type="EMBL" id="PTW53561.1"/>
    </source>
</evidence>